<reference evidence="1" key="1">
    <citation type="submission" date="2022-10" db="EMBL/GenBank/DDBJ databases">
        <title>Culturing micro-colonial fungi from biological soil crusts in the Mojave desert and describing Neophaeococcomyces mojavensis, and introducing the new genera and species Taxawa tesnikishii.</title>
        <authorList>
            <person name="Kurbessoian T."/>
            <person name="Stajich J.E."/>
        </authorList>
    </citation>
    <scope>NUCLEOTIDE SEQUENCE</scope>
    <source>
        <strain evidence="1">JES_112</strain>
    </source>
</reference>
<sequence length="338" mass="37343">MSEQTSAASTSLPAHREEATFKNYNSTDATKYAAYRPSYPPLLIKMVMEGHTSTGGQTTTVLDIGCGPGIATRQIAAFFEHAIGVDAGQSMIETARNTPCYSSTGEQARFEVCGAEEIDKVIDAESVDLITVATAAHWFDMPRFYAAASKVLKPSGTIAMWCAGSWYVDPRTTPNAAEVQSLWTELDLEVLKPFEVRGNVLSRTLYDGLPLPWTVPPDSVSPEVASALTSYDEQHSSRQEFNKDGTPDPRPEFAATKGYLVHVRMPYDVGAKRIGTASQVTRWRQHHKEALEKGEIEDCIEYMMRRTKAKIAEVEGHENRDWLDIGSSMVLLTVKKKA</sequence>
<keyword evidence="2" id="KW-1185">Reference proteome</keyword>
<dbReference type="Proteomes" id="UP001172386">
    <property type="component" value="Unassembled WGS sequence"/>
</dbReference>
<accession>A0ACC3A9Y4</accession>
<evidence type="ECO:0000313" key="2">
    <source>
        <dbReference type="Proteomes" id="UP001172386"/>
    </source>
</evidence>
<protein>
    <submittedName>
        <fullName evidence="1">Uncharacterized protein</fullName>
    </submittedName>
</protein>
<dbReference type="EMBL" id="JAPDRQ010000056">
    <property type="protein sequence ID" value="KAJ9658025.1"/>
    <property type="molecule type" value="Genomic_DNA"/>
</dbReference>
<evidence type="ECO:0000313" key="1">
    <source>
        <dbReference type="EMBL" id="KAJ9658025.1"/>
    </source>
</evidence>
<gene>
    <name evidence="1" type="ORF">H2198_003994</name>
</gene>
<name>A0ACC3A9Y4_9EURO</name>
<proteinExistence type="predicted"/>
<organism evidence="1 2">
    <name type="scientific">Neophaeococcomyces mojaviensis</name>
    <dbReference type="NCBI Taxonomy" id="3383035"/>
    <lineage>
        <taxon>Eukaryota</taxon>
        <taxon>Fungi</taxon>
        <taxon>Dikarya</taxon>
        <taxon>Ascomycota</taxon>
        <taxon>Pezizomycotina</taxon>
        <taxon>Eurotiomycetes</taxon>
        <taxon>Chaetothyriomycetidae</taxon>
        <taxon>Chaetothyriales</taxon>
        <taxon>Chaetothyriales incertae sedis</taxon>
        <taxon>Neophaeococcomyces</taxon>
    </lineage>
</organism>
<comment type="caution">
    <text evidence="1">The sequence shown here is derived from an EMBL/GenBank/DDBJ whole genome shotgun (WGS) entry which is preliminary data.</text>
</comment>